<evidence type="ECO:0000313" key="1">
    <source>
        <dbReference type="EMBL" id="KXN69839.1"/>
    </source>
</evidence>
<keyword evidence="2" id="KW-1185">Reference proteome</keyword>
<dbReference type="EMBL" id="KQ964521">
    <property type="protein sequence ID" value="KXN69839.1"/>
    <property type="molecule type" value="Genomic_DNA"/>
</dbReference>
<protein>
    <submittedName>
        <fullName evidence="1">Uncharacterized protein</fullName>
    </submittedName>
</protein>
<dbReference type="Proteomes" id="UP000070444">
    <property type="component" value="Unassembled WGS sequence"/>
</dbReference>
<dbReference type="AlphaFoldDB" id="A0A137P4G7"/>
<sequence length="237" mass="28023">MIKNSNNADAISVISDMFQFLVLEVRKEKGIDISSYFDGALDGSPFEIDVVDPEKEYRGYVRYRDRLYPIYRCEFVYKHNFTNWATREKHSIGEQCTKDALFDHDYCSSHKNSAHAKAVKKTENLTSAAFTEYYPRPEELTHLYDSVYADQNNIIAMRNSDPDTKFKWRLVCWSKVHPSGKRILCSFRQNFIDELNRKQKENEYDYIVDPSLFKKARIDYSDYQMSSDDEDSFDYML</sequence>
<evidence type="ECO:0000313" key="2">
    <source>
        <dbReference type="Proteomes" id="UP000070444"/>
    </source>
</evidence>
<organism evidence="1 2">
    <name type="scientific">Conidiobolus coronatus (strain ATCC 28846 / CBS 209.66 / NRRL 28638)</name>
    <name type="common">Delacroixia coronata</name>
    <dbReference type="NCBI Taxonomy" id="796925"/>
    <lineage>
        <taxon>Eukaryota</taxon>
        <taxon>Fungi</taxon>
        <taxon>Fungi incertae sedis</taxon>
        <taxon>Zoopagomycota</taxon>
        <taxon>Entomophthoromycotina</taxon>
        <taxon>Entomophthoromycetes</taxon>
        <taxon>Entomophthorales</taxon>
        <taxon>Ancylistaceae</taxon>
        <taxon>Conidiobolus</taxon>
    </lineage>
</organism>
<name>A0A137P4G7_CONC2</name>
<reference evidence="1 2" key="1">
    <citation type="journal article" date="2015" name="Genome Biol. Evol.">
        <title>Phylogenomic analyses indicate that early fungi evolved digesting cell walls of algal ancestors of land plants.</title>
        <authorList>
            <person name="Chang Y."/>
            <person name="Wang S."/>
            <person name="Sekimoto S."/>
            <person name="Aerts A.L."/>
            <person name="Choi C."/>
            <person name="Clum A."/>
            <person name="LaButti K.M."/>
            <person name="Lindquist E.A."/>
            <person name="Yee Ngan C."/>
            <person name="Ohm R.A."/>
            <person name="Salamov A.A."/>
            <person name="Grigoriev I.V."/>
            <person name="Spatafora J.W."/>
            <person name="Berbee M.L."/>
        </authorList>
    </citation>
    <scope>NUCLEOTIDE SEQUENCE [LARGE SCALE GENOMIC DNA]</scope>
    <source>
        <strain evidence="1 2">NRRL 28638</strain>
    </source>
</reference>
<accession>A0A137P4G7</accession>
<proteinExistence type="predicted"/>
<gene>
    <name evidence="1" type="ORF">CONCODRAFT_79104</name>
</gene>